<dbReference type="Proteomes" id="UP001189429">
    <property type="component" value="Unassembled WGS sequence"/>
</dbReference>
<protein>
    <submittedName>
        <fullName evidence="1">Uncharacterized protein</fullName>
    </submittedName>
</protein>
<comment type="caution">
    <text evidence="1">The sequence shown here is derived from an EMBL/GenBank/DDBJ whole genome shotgun (WGS) entry which is preliminary data.</text>
</comment>
<dbReference type="EMBL" id="CAUYUJ010015287">
    <property type="protein sequence ID" value="CAK0852023.1"/>
    <property type="molecule type" value="Genomic_DNA"/>
</dbReference>
<proteinExistence type="predicted"/>
<organism evidence="1 2">
    <name type="scientific">Prorocentrum cordatum</name>
    <dbReference type="NCBI Taxonomy" id="2364126"/>
    <lineage>
        <taxon>Eukaryota</taxon>
        <taxon>Sar</taxon>
        <taxon>Alveolata</taxon>
        <taxon>Dinophyceae</taxon>
        <taxon>Prorocentrales</taxon>
        <taxon>Prorocentraceae</taxon>
        <taxon>Prorocentrum</taxon>
    </lineage>
</organism>
<feature type="non-terminal residue" evidence="1">
    <location>
        <position position="1"/>
    </location>
</feature>
<evidence type="ECO:0000313" key="2">
    <source>
        <dbReference type="Proteomes" id="UP001189429"/>
    </source>
</evidence>
<reference evidence="1" key="1">
    <citation type="submission" date="2023-10" db="EMBL/GenBank/DDBJ databases">
        <authorList>
            <person name="Chen Y."/>
            <person name="Shah S."/>
            <person name="Dougan E. K."/>
            <person name="Thang M."/>
            <person name="Chan C."/>
        </authorList>
    </citation>
    <scope>NUCLEOTIDE SEQUENCE [LARGE SCALE GENOMIC DNA]</scope>
</reference>
<keyword evidence="2" id="KW-1185">Reference proteome</keyword>
<evidence type="ECO:0000313" key="1">
    <source>
        <dbReference type="EMBL" id="CAK0852023.1"/>
    </source>
</evidence>
<gene>
    <name evidence="1" type="ORF">PCOR1329_LOCUS44004</name>
</gene>
<sequence>ESEEPQQSQEPHALNALGNRTAVHAVRSSSGRMAGVSSSGYKMLDESFKIRWQGSTARSGAGGSRESLVALVGEAAHLVARPPLQCLCRSCAAFRFRRRSKCLLPPNPFREVQLHAAPCAPDATACRRWTTFPPACCALAPSFAPGTSCPGVFFRTPPS</sequence>
<name>A0ABN9U037_9DINO</name>
<accession>A0ABN9U037</accession>